<evidence type="ECO:0000313" key="3">
    <source>
        <dbReference type="Proteomes" id="UP000175968"/>
    </source>
</evidence>
<dbReference type="EMBL" id="CP017479">
    <property type="protein sequence ID" value="AOW09276.1"/>
    <property type="molecule type" value="Genomic_DNA"/>
</dbReference>
<evidence type="ECO:0000313" key="2">
    <source>
        <dbReference type="EMBL" id="AOW09276.1"/>
    </source>
</evidence>
<protein>
    <submittedName>
        <fullName evidence="2">Uncharacterized protein</fullName>
    </submittedName>
</protein>
<dbReference type="Proteomes" id="UP000175968">
    <property type="component" value="Chromosome"/>
</dbReference>
<dbReference type="AlphaFoldDB" id="A0AAC9I4L3"/>
<keyword evidence="3" id="KW-1185">Reference proteome</keyword>
<reference evidence="2 3" key="1">
    <citation type="submission" date="2016-10" db="EMBL/GenBank/DDBJ databases">
        <title>Flavobacterium gilvum sp. nov., isolated from stream water.</title>
        <authorList>
            <person name="Shin S.-K."/>
            <person name="Cho Y.-J."/>
            <person name="Yi H."/>
        </authorList>
    </citation>
    <scope>NUCLEOTIDE SEQUENCE [LARGE SCALE GENOMIC DNA]</scope>
    <source>
        <strain evidence="2 3">EM1308</strain>
    </source>
</reference>
<dbReference type="RefSeq" id="WP_035636747.1">
    <property type="nucleotide sequence ID" value="NZ_CP017479.1"/>
</dbReference>
<name>A0AAC9I4L3_9FLAO</name>
<evidence type="ECO:0000256" key="1">
    <source>
        <dbReference type="SAM" id="SignalP"/>
    </source>
</evidence>
<organism evidence="2 3">
    <name type="scientific">Flavobacterium gilvum</name>
    <dbReference type="NCBI Taxonomy" id="1492737"/>
    <lineage>
        <taxon>Bacteria</taxon>
        <taxon>Pseudomonadati</taxon>
        <taxon>Bacteroidota</taxon>
        <taxon>Flavobacteriia</taxon>
        <taxon>Flavobacteriales</taxon>
        <taxon>Flavobacteriaceae</taxon>
        <taxon>Flavobacterium</taxon>
    </lineage>
</organism>
<feature type="signal peptide" evidence="1">
    <location>
        <begin position="1"/>
        <end position="20"/>
    </location>
</feature>
<keyword evidence="1" id="KW-0732">Signal</keyword>
<gene>
    <name evidence="2" type="ORF">EM308_07010</name>
</gene>
<dbReference type="KEGG" id="fgl:EM308_07010"/>
<accession>A0AAC9I4L3</accession>
<feature type="chain" id="PRO_5042177370" evidence="1">
    <location>
        <begin position="21"/>
        <end position="111"/>
    </location>
</feature>
<sequence length="111" mass="12636">MTPKKALIFLFLLIINLSYSQEKETSKIIKKDIKTNSGKDIIDLNDSSVQSALATKNYGKKNFVYYNGKFFPADTINKIENLKSFTIEIIKIPNTITKDIQTIIYLKKAAI</sequence>
<proteinExistence type="predicted"/>